<reference evidence="1 2" key="1">
    <citation type="submission" date="2017-04" db="EMBL/GenBank/DDBJ databases">
        <authorList>
            <person name="Afonso C.L."/>
            <person name="Miller P.J."/>
            <person name="Scott M.A."/>
            <person name="Spackman E."/>
            <person name="Goraichik I."/>
            <person name="Dimitrov K.M."/>
            <person name="Suarez D.L."/>
            <person name="Swayne D.E."/>
        </authorList>
    </citation>
    <scope>NUCLEOTIDE SEQUENCE [LARGE SCALE GENOMIC DNA]</scope>
    <source>
        <strain evidence="1 2">DSM 19625</strain>
    </source>
</reference>
<organism evidence="1 2">
    <name type="scientific">Pedobacter nyackensis</name>
    <dbReference type="NCBI Taxonomy" id="475255"/>
    <lineage>
        <taxon>Bacteria</taxon>
        <taxon>Pseudomonadati</taxon>
        <taxon>Bacteroidota</taxon>
        <taxon>Sphingobacteriia</taxon>
        <taxon>Sphingobacteriales</taxon>
        <taxon>Sphingobacteriaceae</taxon>
        <taxon>Pedobacter</taxon>
    </lineage>
</organism>
<evidence type="ECO:0000313" key="2">
    <source>
        <dbReference type="Proteomes" id="UP000192678"/>
    </source>
</evidence>
<protein>
    <submittedName>
        <fullName evidence="1">Uncharacterized protein</fullName>
    </submittedName>
</protein>
<dbReference type="EMBL" id="FWYB01000005">
    <property type="protein sequence ID" value="SMC91325.1"/>
    <property type="molecule type" value="Genomic_DNA"/>
</dbReference>
<evidence type="ECO:0000313" key="1">
    <source>
        <dbReference type="EMBL" id="SMC91325.1"/>
    </source>
</evidence>
<sequence>MKHIFLLMILWTLLLIYLITDLQVSAPTGTTAFESAKPIKNGKLMHLSGKASGN</sequence>
<name>A0A1W2D136_9SPHI</name>
<dbReference type="Proteomes" id="UP000192678">
    <property type="component" value="Unassembled WGS sequence"/>
</dbReference>
<keyword evidence="2" id="KW-1185">Reference proteome</keyword>
<gene>
    <name evidence="1" type="ORF">SAMN04488101_105179</name>
</gene>
<proteinExistence type="predicted"/>
<accession>A0A1W2D136</accession>
<dbReference type="AlphaFoldDB" id="A0A1W2D136"/>